<protein>
    <submittedName>
        <fullName evidence="1">Uncharacterized protein</fullName>
    </submittedName>
</protein>
<accession>A0AAW0IXH6</accession>
<dbReference type="EMBL" id="PKMF04000803">
    <property type="protein sequence ID" value="KAK7818983.1"/>
    <property type="molecule type" value="Genomic_DNA"/>
</dbReference>
<reference evidence="1 2" key="1">
    <citation type="journal article" date="2018" name="Sci. Data">
        <title>The draft genome sequence of cork oak.</title>
        <authorList>
            <person name="Ramos A.M."/>
            <person name="Usie A."/>
            <person name="Barbosa P."/>
            <person name="Barros P.M."/>
            <person name="Capote T."/>
            <person name="Chaves I."/>
            <person name="Simoes F."/>
            <person name="Abreu I."/>
            <person name="Carrasquinho I."/>
            <person name="Faro C."/>
            <person name="Guimaraes J.B."/>
            <person name="Mendonca D."/>
            <person name="Nobrega F."/>
            <person name="Rodrigues L."/>
            <person name="Saibo N.J.M."/>
            <person name="Varela M.C."/>
            <person name="Egas C."/>
            <person name="Matos J."/>
            <person name="Miguel C.M."/>
            <person name="Oliveira M.M."/>
            <person name="Ricardo C.P."/>
            <person name="Goncalves S."/>
        </authorList>
    </citation>
    <scope>NUCLEOTIDE SEQUENCE [LARGE SCALE GENOMIC DNA]</scope>
    <source>
        <strain evidence="2">cv. HL8</strain>
    </source>
</reference>
<dbReference type="Proteomes" id="UP000237347">
    <property type="component" value="Unassembled WGS sequence"/>
</dbReference>
<organism evidence="1 2">
    <name type="scientific">Quercus suber</name>
    <name type="common">Cork oak</name>
    <dbReference type="NCBI Taxonomy" id="58331"/>
    <lineage>
        <taxon>Eukaryota</taxon>
        <taxon>Viridiplantae</taxon>
        <taxon>Streptophyta</taxon>
        <taxon>Embryophyta</taxon>
        <taxon>Tracheophyta</taxon>
        <taxon>Spermatophyta</taxon>
        <taxon>Magnoliopsida</taxon>
        <taxon>eudicotyledons</taxon>
        <taxon>Gunneridae</taxon>
        <taxon>Pentapetalae</taxon>
        <taxon>rosids</taxon>
        <taxon>fabids</taxon>
        <taxon>Fagales</taxon>
        <taxon>Fagaceae</taxon>
        <taxon>Quercus</taxon>
    </lineage>
</organism>
<keyword evidence="2" id="KW-1185">Reference proteome</keyword>
<comment type="caution">
    <text evidence="1">The sequence shown here is derived from an EMBL/GenBank/DDBJ whole genome shotgun (WGS) entry which is preliminary data.</text>
</comment>
<evidence type="ECO:0000313" key="1">
    <source>
        <dbReference type="EMBL" id="KAK7818983.1"/>
    </source>
</evidence>
<proteinExistence type="predicted"/>
<gene>
    <name evidence="1" type="ORF">CFP56_040833</name>
</gene>
<sequence length="73" mass="8483">MFLVLKVQNYRAINALLKGESDNDNRLVGGGILEKELQFKPSFNEYLTAMESVRVRRERKQADNNNNNKVKKQ</sequence>
<evidence type="ECO:0000313" key="2">
    <source>
        <dbReference type="Proteomes" id="UP000237347"/>
    </source>
</evidence>
<dbReference type="AlphaFoldDB" id="A0AAW0IXH6"/>
<name>A0AAW0IXH6_QUESU</name>